<gene>
    <name evidence="9" type="ORF">E2986_06535</name>
</gene>
<keyword evidence="2" id="KW-0808">Transferase</keyword>
<dbReference type="SUPFAM" id="SSF56112">
    <property type="entry name" value="Protein kinase-like (PK-like)"/>
    <property type="match status" value="1"/>
</dbReference>
<dbReference type="SMART" id="SM00220">
    <property type="entry name" value="S_TKc"/>
    <property type="match status" value="1"/>
</dbReference>
<dbReference type="PROSITE" id="PS51285">
    <property type="entry name" value="AGC_KINASE_CTER"/>
    <property type="match status" value="1"/>
</dbReference>
<dbReference type="Gene3D" id="3.30.200.20">
    <property type="entry name" value="Phosphorylase Kinase, domain 1"/>
    <property type="match status" value="2"/>
</dbReference>
<sequence length="243" mass="27895">MLEDTTSDEEGSQEDSPRYDIDNLEIIKTIGTGTFGRVVLCRHQGTPLALKILSMVDVIRLKQVEHARNEITVLKEVNHPFIVNMTWTLCGTPEYLAPEIIQSKGHNKAVDWWALGVLIYEMLAGFPPFFDDNPFGIYEKILSGRIEWPKHMDPIAKDLIKKLLIADRTKRLGNMRQGADDVKRHRWFKLVEWPLVPQRALTPPIRPQVTAPGDPSCFDDYPEIDWRSQPPLPPEQLALFQDF</sequence>
<evidence type="ECO:0000256" key="1">
    <source>
        <dbReference type="ARBA" id="ARBA00022527"/>
    </source>
</evidence>
<reference evidence="9" key="1">
    <citation type="submission" date="2019-11" db="EMBL/GenBank/DDBJ databases">
        <title>The nuclear and mitochondrial genomes of Frieseomelitta varia - a highly eusocial stingless bee (Meliponini) with a permanently sterile worker caste.</title>
        <authorList>
            <person name="Freitas F.C.P."/>
            <person name="Lourenco A.P."/>
            <person name="Nunes F.M.F."/>
            <person name="Paschoal A.R."/>
            <person name="Abreu F.C.P."/>
            <person name="Barbin F.O."/>
            <person name="Bataglia L."/>
            <person name="Cardoso-Junior C.A.M."/>
            <person name="Cervoni M.S."/>
            <person name="Silva S.R."/>
            <person name="Dalarmi F."/>
            <person name="Del Lama M.A."/>
            <person name="Depintor T.S."/>
            <person name="Ferreira K.M."/>
            <person name="Goria P.S."/>
            <person name="Jaskot M.C."/>
            <person name="Lago D.C."/>
            <person name="Luna-Lucena D."/>
            <person name="Moda L.M."/>
            <person name="Nascimento L."/>
            <person name="Pedrino M."/>
            <person name="Rabico F.O."/>
            <person name="Sanches F.C."/>
            <person name="Santos D.E."/>
            <person name="Santos C.G."/>
            <person name="Vieira J."/>
            <person name="Lopes T.F."/>
            <person name="Barchuk A.R."/>
            <person name="Hartfelder K."/>
            <person name="Simoes Z.L.P."/>
            <person name="Bitondi M.M.G."/>
            <person name="Pinheiro D.G."/>
        </authorList>
    </citation>
    <scope>NUCLEOTIDE SEQUENCE</scope>
    <source>
        <strain evidence="9">USP_RPSP 00005682</strain>
        <tissue evidence="9">Whole individual</tissue>
    </source>
</reference>
<protein>
    <recommendedName>
        <fullName evidence="11">Protein kinase DC2</fullName>
    </recommendedName>
</protein>
<keyword evidence="3 6" id="KW-0547">Nucleotide-binding</keyword>
<evidence type="ECO:0000259" key="8">
    <source>
        <dbReference type="PROSITE" id="PS51285"/>
    </source>
</evidence>
<evidence type="ECO:0000259" key="7">
    <source>
        <dbReference type="PROSITE" id="PS50011"/>
    </source>
</evidence>
<dbReference type="Pfam" id="PF00069">
    <property type="entry name" value="Pkinase"/>
    <property type="match status" value="2"/>
</dbReference>
<evidence type="ECO:0000313" key="10">
    <source>
        <dbReference type="Proteomes" id="UP000655588"/>
    </source>
</evidence>
<dbReference type="InterPro" id="IPR000719">
    <property type="entry name" value="Prot_kinase_dom"/>
</dbReference>
<dbReference type="Gene3D" id="1.10.510.10">
    <property type="entry name" value="Transferase(Phosphotransferase) domain 1"/>
    <property type="match status" value="1"/>
</dbReference>
<dbReference type="AlphaFoldDB" id="A0A833RXI8"/>
<dbReference type="InterPro" id="IPR011009">
    <property type="entry name" value="Kinase-like_dom_sf"/>
</dbReference>
<dbReference type="PANTHER" id="PTHR24353">
    <property type="entry name" value="CYCLIC NUCLEOTIDE-DEPENDENT PROTEIN KINASE"/>
    <property type="match status" value="1"/>
</dbReference>
<evidence type="ECO:0000256" key="2">
    <source>
        <dbReference type="ARBA" id="ARBA00022679"/>
    </source>
</evidence>
<dbReference type="PROSITE" id="PS00107">
    <property type="entry name" value="PROTEIN_KINASE_ATP"/>
    <property type="match status" value="1"/>
</dbReference>
<dbReference type="InterPro" id="IPR000961">
    <property type="entry name" value="AGC-kinase_C"/>
</dbReference>
<dbReference type="InterPro" id="IPR017441">
    <property type="entry name" value="Protein_kinase_ATP_BS"/>
</dbReference>
<evidence type="ECO:0000256" key="6">
    <source>
        <dbReference type="PROSITE-ProRule" id="PRU10141"/>
    </source>
</evidence>
<feature type="domain" description="AGC-kinase C-terminal" evidence="8">
    <location>
        <begin position="189"/>
        <end position="243"/>
    </location>
</feature>
<evidence type="ECO:0000256" key="3">
    <source>
        <dbReference type="ARBA" id="ARBA00022741"/>
    </source>
</evidence>
<dbReference type="Proteomes" id="UP000655588">
    <property type="component" value="Unassembled WGS sequence"/>
</dbReference>
<dbReference type="GO" id="GO:0004691">
    <property type="term" value="F:cAMP-dependent protein kinase activity"/>
    <property type="evidence" value="ECO:0007669"/>
    <property type="project" value="TreeGrafter"/>
</dbReference>
<dbReference type="GO" id="GO:0005524">
    <property type="term" value="F:ATP binding"/>
    <property type="evidence" value="ECO:0007669"/>
    <property type="project" value="UniProtKB-UniRule"/>
</dbReference>
<keyword evidence="4" id="KW-0418">Kinase</keyword>
<evidence type="ECO:0000313" key="9">
    <source>
        <dbReference type="EMBL" id="KAF3421205.1"/>
    </source>
</evidence>
<evidence type="ECO:0000256" key="4">
    <source>
        <dbReference type="ARBA" id="ARBA00022777"/>
    </source>
</evidence>
<name>A0A833RXI8_9HYME</name>
<organism evidence="9 10">
    <name type="scientific">Frieseomelitta varia</name>
    <dbReference type="NCBI Taxonomy" id="561572"/>
    <lineage>
        <taxon>Eukaryota</taxon>
        <taxon>Metazoa</taxon>
        <taxon>Ecdysozoa</taxon>
        <taxon>Arthropoda</taxon>
        <taxon>Hexapoda</taxon>
        <taxon>Insecta</taxon>
        <taxon>Pterygota</taxon>
        <taxon>Neoptera</taxon>
        <taxon>Endopterygota</taxon>
        <taxon>Hymenoptera</taxon>
        <taxon>Apocrita</taxon>
        <taxon>Aculeata</taxon>
        <taxon>Apoidea</taxon>
        <taxon>Anthophila</taxon>
        <taxon>Apidae</taxon>
        <taxon>Frieseomelitta</taxon>
    </lineage>
</organism>
<keyword evidence="5 6" id="KW-0067">ATP-binding</keyword>
<keyword evidence="10" id="KW-1185">Reference proteome</keyword>
<feature type="binding site" evidence="6">
    <location>
        <position position="51"/>
    </location>
    <ligand>
        <name>ATP</name>
        <dbReference type="ChEBI" id="CHEBI:30616"/>
    </ligand>
</feature>
<comment type="caution">
    <text evidence="9">The sequence shown here is derived from an EMBL/GenBank/DDBJ whole genome shotgun (WGS) entry which is preliminary data.</text>
</comment>
<dbReference type="GO" id="GO:0005829">
    <property type="term" value="C:cytosol"/>
    <property type="evidence" value="ECO:0007669"/>
    <property type="project" value="TreeGrafter"/>
</dbReference>
<dbReference type="EMBL" id="WNWW01000881">
    <property type="protein sequence ID" value="KAF3421205.1"/>
    <property type="molecule type" value="Genomic_DNA"/>
</dbReference>
<dbReference type="GO" id="GO:0005952">
    <property type="term" value="C:cAMP-dependent protein kinase complex"/>
    <property type="evidence" value="ECO:0007669"/>
    <property type="project" value="TreeGrafter"/>
</dbReference>
<dbReference type="PANTHER" id="PTHR24353:SF37">
    <property type="entry name" value="CAMP-DEPENDENT PROTEIN KINASE CATALYTIC SUBUNIT PRKX"/>
    <property type="match status" value="1"/>
</dbReference>
<accession>A0A833RXI8</accession>
<proteinExistence type="predicted"/>
<dbReference type="PROSITE" id="PS50011">
    <property type="entry name" value="PROTEIN_KINASE_DOM"/>
    <property type="match status" value="1"/>
</dbReference>
<keyword evidence="1" id="KW-0723">Serine/threonine-protein kinase</keyword>
<evidence type="ECO:0008006" key="11">
    <source>
        <dbReference type="Google" id="ProtNLM"/>
    </source>
</evidence>
<feature type="domain" description="Protein kinase" evidence="7">
    <location>
        <begin position="1"/>
        <end position="188"/>
    </location>
</feature>
<evidence type="ECO:0000256" key="5">
    <source>
        <dbReference type="ARBA" id="ARBA00022840"/>
    </source>
</evidence>